<feature type="domain" description="Secretion system C-terminal sorting" evidence="3">
    <location>
        <begin position="664"/>
        <end position="740"/>
    </location>
</feature>
<proteinExistence type="predicted"/>
<keyword evidence="5" id="KW-1185">Reference proteome</keyword>
<keyword evidence="1 2" id="KW-0732">Signal</keyword>
<dbReference type="Pfam" id="PF13583">
    <property type="entry name" value="Reprolysin_4"/>
    <property type="match status" value="1"/>
</dbReference>
<dbReference type="InterPro" id="IPR013783">
    <property type="entry name" value="Ig-like_fold"/>
</dbReference>
<evidence type="ECO:0000256" key="2">
    <source>
        <dbReference type="SAM" id="SignalP"/>
    </source>
</evidence>
<dbReference type="EMBL" id="CAXIXY010000003">
    <property type="protein sequence ID" value="CAL2077369.1"/>
    <property type="molecule type" value="Genomic_DNA"/>
</dbReference>
<evidence type="ECO:0000313" key="5">
    <source>
        <dbReference type="Proteomes" id="UP001497416"/>
    </source>
</evidence>
<accession>A0ABM9NSI5</accession>
<dbReference type="Gene3D" id="3.40.390.10">
    <property type="entry name" value="Collagenase (Catalytic Domain)"/>
    <property type="match status" value="1"/>
</dbReference>
<reference evidence="4 5" key="1">
    <citation type="submission" date="2024-05" db="EMBL/GenBank/DDBJ databases">
        <authorList>
            <person name="Duchaud E."/>
        </authorList>
    </citation>
    <scope>NUCLEOTIDE SEQUENCE [LARGE SCALE GENOMIC DNA]</scope>
    <source>
        <strain evidence="4">Ena-SAMPLE-TAB-13-05-2024-13:56:06:370-140302</strain>
    </source>
</reference>
<dbReference type="Pfam" id="PF18962">
    <property type="entry name" value="Por_Secre_tail"/>
    <property type="match status" value="1"/>
</dbReference>
<evidence type="ECO:0000313" key="4">
    <source>
        <dbReference type="EMBL" id="CAL2077369.1"/>
    </source>
</evidence>
<feature type="chain" id="PRO_5045863181" evidence="2">
    <location>
        <begin position="19"/>
        <end position="741"/>
    </location>
</feature>
<gene>
    <name evidence="4" type="ORF">T190607A01A_10520</name>
</gene>
<dbReference type="Proteomes" id="UP001497416">
    <property type="component" value="Unassembled WGS sequence"/>
</dbReference>
<name>A0ABM9NSI5_9FLAO</name>
<dbReference type="NCBIfam" id="TIGR04183">
    <property type="entry name" value="Por_Secre_tail"/>
    <property type="match status" value="1"/>
</dbReference>
<dbReference type="InterPro" id="IPR026444">
    <property type="entry name" value="Secre_tail"/>
</dbReference>
<protein>
    <submittedName>
        <fullName evidence="4">Secreted protein (Por secretion system target)</fullName>
    </submittedName>
</protein>
<evidence type="ECO:0000256" key="1">
    <source>
        <dbReference type="ARBA" id="ARBA00022729"/>
    </source>
</evidence>
<comment type="caution">
    <text evidence="4">The sequence shown here is derived from an EMBL/GenBank/DDBJ whole genome shotgun (WGS) entry which is preliminary data.</text>
</comment>
<organism evidence="4 5">
    <name type="scientific">Tenacibaculum platacis</name>
    <dbReference type="NCBI Taxonomy" id="3137852"/>
    <lineage>
        <taxon>Bacteria</taxon>
        <taxon>Pseudomonadati</taxon>
        <taxon>Bacteroidota</taxon>
        <taxon>Flavobacteriia</taxon>
        <taxon>Flavobacteriales</taxon>
        <taxon>Flavobacteriaceae</taxon>
        <taxon>Tenacibaculum</taxon>
    </lineage>
</organism>
<dbReference type="Gene3D" id="2.60.40.10">
    <property type="entry name" value="Immunoglobulins"/>
    <property type="match status" value="1"/>
</dbReference>
<dbReference type="SUPFAM" id="SSF55486">
    <property type="entry name" value="Metalloproteases ('zincins'), catalytic domain"/>
    <property type="match status" value="1"/>
</dbReference>
<dbReference type="RefSeq" id="WP_348710122.1">
    <property type="nucleotide sequence ID" value="NZ_CAXIXY010000003.1"/>
</dbReference>
<dbReference type="InterPro" id="IPR024079">
    <property type="entry name" value="MetalloPept_cat_dom_sf"/>
</dbReference>
<feature type="signal peptide" evidence="2">
    <location>
        <begin position="1"/>
        <end position="18"/>
    </location>
</feature>
<evidence type="ECO:0000259" key="3">
    <source>
        <dbReference type="Pfam" id="PF18962"/>
    </source>
</evidence>
<sequence length="741" mass="80620">MNRITLVLVLFCAALTNAQSSWKKMDSENFVYRGQKASRNVEPKQFSIYSLNVENFKNELIANARGSQKLIKLPTYQGSLEEYSVVESSNFTEPLHPKYGFIKSYSIQGTKDKTETGKITIGTNGVHISVYSGNHPTFYVEPYSKDNAYYMSYDRSNIENTNNDFRCLFDDSSMKKQLENNIVYKTPNDGFLRTYRFALNCTGEYAQFHITDQGVGGSSETVQKAAVLSAMNTTMARVNGLFERDLSVRMNIILVSGENPLINLDAATDGFTNDSPGSLLSESQTKCDAIIGNANYDIGHVFSTGGGGVAILGGVCSINSKGRGVTGTNSPKGDFFDVDYVAHEIGHQFGAPHTYNNACGGQRSNNDAVEPGSGSTIMAYAGICEPNVQNNSDDHFHAISVTSMWNRVQGTFCGTTSATGNATPVANAGSDVTVPKGTPLVLRGSATDTDGTSSLTYNWEQIDNEIVADTPPVSGATGGPLFRSFSPTSSPDRYLPKLATVIGGSTFSTWEVIPAVAREMNFTLLVRDNNSGGGASDRDNMKITVTNDNPFTVTTPNSNVNWTGETSQTITWNKSTTDQAPINCQNVRIKLSTDGGLTFPTVLIESTPNDGSQVVTIPNIPTTTARIMVEAVGNIFYNVNINNFTIVNNPTASVDDFSFTNFNLYPNPSNGNFKITFDVLNTENVIIKLFDIRGRLVETSEFKNTSNTFSEELNFENINSGLYLLQVYNGGEKITKKLAIK</sequence>